<name>A0A0J7L3A1_LASNI</name>
<dbReference type="PaxDb" id="67767-A0A0J7L3A1"/>
<evidence type="ECO:0000313" key="11">
    <source>
        <dbReference type="EMBL" id="KMQ96904.1"/>
    </source>
</evidence>
<keyword evidence="6 8" id="KW-0175">Coiled coil</keyword>
<accession>A0A0J7L3A1</accession>
<keyword evidence="5" id="KW-0967">Endosome</keyword>
<evidence type="ECO:0000256" key="1">
    <source>
        <dbReference type="ARBA" id="ARBA00004214"/>
    </source>
</evidence>
<dbReference type="AlphaFoldDB" id="A0A0J7L3A1"/>
<comment type="caution">
    <text evidence="11">The sequence shown here is derived from an EMBL/GenBank/DDBJ whole genome shotgun (WGS) entry which is preliminary data.</text>
</comment>
<evidence type="ECO:0000259" key="10">
    <source>
        <dbReference type="PROSITE" id="PS51511"/>
    </source>
</evidence>
<dbReference type="PROSITE" id="PS51511">
    <property type="entry name" value="FIP_RBD"/>
    <property type="match status" value="1"/>
</dbReference>
<keyword evidence="12" id="KW-1185">Reference proteome</keyword>
<feature type="region of interest" description="Disordered" evidence="9">
    <location>
        <begin position="196"/>
        <end position="215"/>
    </location>
</feature>
<proteinExistence type="predicted"/>
<keyword evidence="7" id="KW-0472">Membrane</keyword>
<dbReference type="PANTHER" id="PTHR15726">
    <property type="entry name" value="RAB11-FAMILY INTERACTING PROTEIN"/>
    <property type="match status" value="1"/>
</dbReference>
<dbReference type="InterPro" id="IPR051977">
    <property type="entry name" value="Rab11-interacting_regulator"/>
</dbReference>
<dbReference type="GO" id="GO:0055038">
    <property type="term" value="C:recycling endosome membrane"/>
    <property type="evidence" value="ECO:0007669"/>
    <property type="project" value="UniProtKB-SubCell"/>
</dbReference>
<dbReference type="GO" id="GO:0030496">
    <property type="term" value="C:midbody"/>
    <property type="evidence" value="ECO:0007669"/>
    <property type="project" value="UniProtKB-SubCell"/>
</dbReference>
<reference evidence="11 12" key="1">
    <citation type="submission" date="2015-04" db="EMBL/GenBank/DDBJ databases">
        <title>Lasius niger genome sequencing.</title>
        <authorList>
            <person name="Konorov E.A."/>
            <person name="Nikitin M.A."/>
            <person name="Kirill M.V."/>
            <person name="Chang P."/>
        </authorList>
    </citation>
    <scope>NUCLEOTIDE SEQUENCE [LARGE SCALE GENOMIC DNA]</scope>
    <source>
        <tissue evidence="11">Whole</tissue>
    </source>
</reference>
<dbReference type="Pfam" id="PF25450">
    <property type="entry name" value="Rab11-FIP3"/>
    <property type="match status" value="1"/>
</dbReference>
<evidence type="ECO:0000256" key="5">
    <source>
        <dbReference type="ARBA" id="ARBA00022753"/>
    </source>
</evidence>
<keyword evidence="4" id="KW-0813">Transport</keyword>
<dbReference type="SUPFAM" id="SSF144270">
    <property type="entry name" value="Eferin C-derminal domain-like"/>
    <property type="match status" value="1"/>
</dbReference>
<organism evidence="11 12">
    <name type="scientific">Lasius niger</name>
    <name type="common">Black garden ant</name>
    <dbReference type="NCBI Taxonomy" id="67767"/>
    <lineage>
        <taxon>Eukaryota</taxon>
        <taxon>Metazoa</taxon>
        <taxon>Ecdysozoa</taxon>
        <taxon>Arthropoda</taxon>
        <taxon>Hexapoda</taxon>
        <taxon>Insecta</taxon>
        <taxon>Pterygota</taxon>
        <taxon>Neoptera</taxon>
        <taxon>Endopterygota</taxon>
        <taxon>Hymenoptera</taxon>
        <taxon>Apocrita</taxon>
        <taxon>Aculeata</taxon>
        <taxon>Formicoidea</taxon>
        <taxon>Formicidae</taxon>
        <taxon>Formicinae</taxon>
        <taxon>Lasius</taxon>
        <taxon>Lasius</taxon>
    </lineage>
</organism>
<dbReference type="GO" id="GO:0032154">
    <property type="term" value="C:cleavage furrow"/>
    <property type="evidence" value="ECO:0007669"/>
    <property type="project" value="UniProtKB-SubCell"/>
</dbReference>
<dbReference type="STRING" id="67767.A0A0J7L3A1"/>
<dbReference type="InterPro" id="IPR057316">
    <property type="entry name" value="Rab11-FIP3/4_dom"/>
</dbReference>
<comment type="subcellular location">
    <subcellularLocation>
        <location evidence="2">Cleavage furrow</location>
    </subcellularLocation>
    <subcellularLocation>
        <location evidence="1">Midbody</location>
    </subcellularLocation>
    <subcellularLocation>
        <location evidence="3">Recycling endosome membrane</location>
        <topology evidence="3">Peripheral membrane protein</topology>
    </subcellularLocation>
</comment>
<evidence type="ECO:0000313" key="12">
    <source>
        <dbReference type="Proteomes" id="UP000036403"/>
    </source>
</evidence>
<evidence type="ECO:0000256" key="4">
    <source>
        <dbReference type="ARBA" id="ARBA00022448"/>
    </source>
</evidence>
<feature type="domain" description="FIP-RBD" evidence="10">
    <location>
        <begin position="288"/>
        <end position="350"/>
    </location>
</feature>
<evidence type="ECO:0000256" key="9">
    <source>
        <dbReference type="SAM" id="MobiDB-lite"/>
    </source>
</evidence>
<dbReference type="Pfam" id="PF09457">
    <property type="entry name" value="RBD-FIP"/>
    <property type="match status" value="1"/>
</dbReference>
<gene>
    <name evidence="11" type="ORF">RF55_2787</name>
</gene>
<dbReference type="OrthoDB" id="418358at2759"/>
<evidence type="ECO:0000256" key="2">
    <source>
        <dbReference type="ARBA" id="ARBA00004626"/>
    </source>
</evidence>
<dbReference type="GO" id="GO:0030139">
    <property type="term" value="C:endocytic vesicle"/>
    <property type="evidence" value="ECO:0007669"/>
    <property type="project" value="TreeGrafter"/>
</dbReference>
<evidence type="ECO:0000256" key="8">
    <source>
        <dbReference type="SAM" id="Coils"/>
    </source>
</evidence>
<evidence type="ECO:0000256" key="6">
    <source>
        <dbReference type="ARBA" id="ARBA00023054"/>
    </source>
</evidence>
<dbReference type="Gene3D" id="1.20.5.2440">
    <property type="match status" value="1"/>
</dbReference>
<protein>
    <submittedName>
        <fullName evidence="11">Rab11 family-interacting protein 4</fullName>
    </submittedName>
</protein>
<dbReference type="InterPro" id="IPR037245">
    <property type="entry name" value="FIP-RBD_C_sf"/>
</dbReference>
<dbReference type="Proteomes" id="UP000036403">
    <property type="component" value="Unassembled WGS sequence"/>
</dbReference>
<dbReference type="EMBL" id="LBMM01001113">
    <property type="protein sequence ID" value="KMQ96904.1"/>
    <property type="molecule type" value="Genomic_DNA"/>
</dbReference>
<dbReference type="GO" id="GO:0032456">
    <property type="term" value="P:endocytic recycling"/>
    <property type="evidence" value="ECO:0007669"/>
    <property type="project" value="TreeGrafter"/>
</dbReference>
<dbReference type="GO" id="GO:0032465">
    <property type="term" value="P:regulation of cytokinesis"/>
    <property type="evidence" value="ECO:0007669"/>
    <property type="project" value="TreeGrafter"/>
</dbReference>
<dbReference type="PANTHER" id="PTHR15726:SF7">
    <property type="entry name" value="NUCLEAR FALLOUT, ISOFORM J"/>
    <property type="match status" value="1"/>
</dbReference>
<feature type="coiled-coil region" evidence="8">
    <location>
        <begin position="227"/>
        <end position="261"/>
    </location>
</feature>
<evidence type="ECO:0000256" key="3">
    <source>
        <dbReference type="ARBA" id="ARBA00004654"/>
    </source>
</evidence>
<evidence type="ECO:0000256" key="7">
    <source>
        <dbReference type="ARBA" id="ARBA00023136"/>
    </source>
</evidence>
<dbReference type="InterPro" id="IPR019018">
    <property type="entry name" value="Rab-bd_FIP-RBD"/>
</dbReference>
<sequence>MELNFCEETIDPCDRDVRASFSGEGPSSGPGAGLEYDLWEGQFQFVGQQTTSPRNLERQPPRRRGHRLSEQVQMIQEQMDALADTKSVGEERYARAKQENATLQARILMLEEAAKDAETRAEERLQTEQRRAREWAGRLERERQLQLENYGIKLQAAELDSSSLRDEIARVREQLERARADKIRLENDLRDARREADAARESERHAISRANEAHHQLDAMREELSLRSEDQQRLEELVQQVVQLQARNKSLEESRDELQAAAALQAGRELLMLNPCNNNAEKGPSLAVELLAGMNPDQIDGQGEFSEPCTMAELKQALKEQQEVNTQLRTYIDGILLNIVENYPQLLEVKQTH</sequence>
<feature type="region of interest" description="Disordered" evidence="9">
    <location>
        <begin position="48"/>
        <end position="68"/>
    </location>
</feature>